<keyword evidence="2" id="KW-0732">Signal</keyword>
<evidence type="ECO:0000313" key="3">
    <source>
        <dbReference type="EMBL" id="MDG4946394.1"/>
    </source>
</evidence>
<dbReference type="AlphaFoldDB" id="A0A9X4RXH2"/>
<feature type="compositionally biased region" description="Basic residues" evidence="1">
    <location>
        <begin position="133"/>
        <end position="153"/>
    </location>
</feature>
<dbReference type="Proteomes" id="UP001152599">
    <property type="component" value="Unassembled WGS sequence"/>
</dbReference>
<name>A0A9X4RXH2_9FLAO</name>
<accession>A0A9X4RXH2</accession>
<organism evidence="3 4">
    <name type="scientific">Profundicola chukchiensis</name>
    <dbReference type="NCBI Taxonomy" id="2961959"/>
    <lineage>
        <taxon>Bacteria</taxon>
        <taxon>Pseudomonadati</taxon>
        <taxon>Bacteroidota</taxon>
        <taxon>Flavobacteriia</taxon>
        <taxon>Flavobacteriales</taxon>
        <taxon>Weeksellaceae</taxon>
        <taxon>Profundicola</taxon>
    </lineage>
</organism>
<feature type="region of interest" description="Disordered" evidence="1">
    <location>
        <begin position="125"/>
        <end position="153"/>
    </location>
</feature>
<evidence type="ECO:0000313" key="4">
    <source>
        <dbReference type="Proteomes" id="UP001152599"/>
    </source>
</evidence>
<evidence type="ECO:0000256" key="2">
    <source>
        <dbReference type="SAM" id="SignalP"/>
    </source>
</evidence>
<protein>
    <submittedName>
        <fullName evidence="3">Uncharacterized protein</fullName>
    </submittedName>
</protein>
<sequence>MKAIKIFVFSLLFVFTAQAQAQVTVNVNMGNPPAWAPAKGAKAQYYYLPEIDAYYDVPLARFIYLDNAKWVRSEKLPLKFKHYDLRKGKIIYLTDYKGKSPYKYHKKHKAKYQTIKVTPGGVKVKAKGDNGLHKGHKKHKKAKHKRKHLNKKH</sequence>
<reference evidence="3" key="1">
    <citation type="submission" date="2022-07" db="EMBL/GenBank/DDBJ databases">
        <title>Description and genome-wide analysis of Profundicola chukchiensis gen. nov., sp. nov., marine bacteria isolated from bottom sediments of the Chukchi Sea.</title>
        <authorList>
            <person name="Romanenko L."/>
            <person name="Otstavnykh N."/>
            <person name="Kurilenko V."/>
            <person name="Eremeev V."/>
            <person name="Velansky P."/>
            <person name="Mikhailov V."/>
            <person name="Isaeva M."/>
        </authorList>
    </citation>
    <scope>NUCLEOTIDE SEQUENCE</scope>
    <source>
        <strain evidence="3">KMM 9713</strain>
    </source>
</reference>
<dbReference type="RefSeq" id="WP_304420796.1">
    <property type="nucleotide sequence ID" value="NZ_JANCMU010000004.1"/>
</dbReference>
<evidence type="ECO:0000256" key="1">
    <source>
        <dbReference type="SAM" id="MobiDB-lite"/>
    </source>
</evidence>
<comment type="caution">
    <text evidence="3">The sequence shown here is derived from an EMBL/GenBank/DDBJ whole genome shotgun (WGS) entry which is preliminary data.</text>
</comment>
<feature type="chain" id="PRO_5040979797" evidence="2">
    <location>
        <begin position="22"/>
        <end position="153"/>
    </location>
</feature>
<feature type="signal peptide" evidence="2">
    <location>
        <begin position="1"/>
        <end position="21"/>
    </location>
</feature>
<dbReference type="EMBL" id="JANCMU010000004">
    <property type="protein sequence ID" value="MDG4946394.1"/>
    <property type="molecule type" value="Genomic_DNA"/>
</dbReference>
<gene>
    <name evidence="3" type="ORF">NMK71_08205</name>
</gene>
<proteinExistence type="predicted"/>
<keyword evidence="4" id="KW-1185">Reference proteome</keyword>